<dbReference type="PANTHER" id="PTHR11106">
    <property type="entry name" value="GANGLIOSIDE INDUCED DIFFERENTIATION ASSOCIATED PROTEIN 2-RELATED"/>
    <property type="match status" value="1"/>
</dbReference>
<accession>A0A923LHH6</accession>
<dbReference type="InterPro" id="IPR043472">
    <property type="entry name" value="Macro_dom-like"/>
</dbReference>
<dbReference type="Pfam" id="PF01661">
    <property type="entry name" value="Macro"/>
    <property type="match status" value="1"/>
</dbReference>
<keyword evidence="2" id="KW-0378">Hydrolase</keyword>
<dbReference type="SMART" id="SM00506">
    <property type="entry name" value="A1pp"/>
    <property type="match status" value="1"/>
</dbReference>
<dbReference type="CDD" id="cd02908">
    <property type="entry name" value="Macro_OAADPr_deacetylase"/>
    <property type="match status" value="1"/>
</dbReference>
<dbReference type="Gene3D" id="3.40.220.10">
    <property type="entry name" value="Leucine Aminopeptidase, subunit E, domain 1"/>
    <property type="match status" value="1"/>
</dbReference>
<dbReference type="EMBL" id="JACOPF010000001">
    <property type="protein sequence ID" value="MBC5688867.1"/>
    <property type="molecule type" value="Genomic_DNA"/>
</dbReference>
<dbReference type="SUPFAM" id="SSF52949">
    <property type="entry name" value="Macro domain-like"/>
    <property type="match status" value="1"/>
</dbReference>
<dbReference type="PROSITE" id="PS51154">
    <property type="entry name" value="MACRO"/>
    <property type="match status" value="1"/>
</dbReference>
<dbReference type="InterPro" id="IPR002589">
    <property type="entry name" value="Macro_dom"/>
</dbReference>
<dbReference type="Proteomes" id="UP000652477">
    <property type="component" value="Unassembled WGS sequence"/>
</dbReference>
<keyword evidence="3" id="KW-1185">Reference proteome</keyword>
<feature type="domain" description="Macro" evidence="1">
    <location>
        <begin position="74"/>
        <end position="261"/>
    </location>
</feature>
<dbReference type="AlphaFoldDB" id="A0A923LHH6"/>
<dbReference type="PANTHER" id="PTHR11106:SF27">
    <property type="entry name" value="MACRO DOMAIN-CONTAINING PROTEIN"/>
    <property type="match status" value="1"/>
</dbReference>
<organism evidence="2 3">
    <name type="scientific">Mediterraneibacter hominis</name>
    <dbReference type="NCBI Taxonomy" id="2763054"/>
    <lineage>
        <taxon>Bacteria</taxon>
        <taxon>Bacillati</taxon>
        <taxon>Bacillota</taxon>
        <taxon>Clostridia</taxon>
        <taxon>Lachnospirales</taxon>
        <taxon>Lachnospiraceae</taxon>
        <taxon>Mediterraneibacter</taxon>
    </lineage>
</organism>
<protein>
    <submittedName>
        <fullName evidence="2">Protein-ADP-ribose hydrolase</fullName>
    </submittedName>
</protein>
<sequence>MKQVLTQEERLDFLIVYLLQEQIKYKFNSIPETVEEKRQLFRSLMNIRPPVPIGSEYLKVQNEYLKERLIEKGITEKASLKSIQPGLYLWKGDITTLAVDAIVNAANRQMLGCFVPCHPCIDNAIHTYAGVQLRLECDRIMSEQQSEEPIGRAKITKAYNLPCRYVLHTVGPVIYRDVSEKDCILLSSCYHACLDLAVAYNLKSVAFCCISTGEFHFPNKLAAEIAIQTVKEYQEKNPDTIEVIFNVFKDIDYEIYNSLLQ</sequence>
<dbReference type="NCBIfam" id="NF003163">
    <property type="entry name" value="PRK04143.1"/>
    <property type="match status" value="1"/>
</dbReference>
<gene>
    <name evidence="2" type="ORF">H8S37_08010</name>
</gene>
<dbReference type="GO" id="GO:0016787">
    <property type="term" value="F:hydrolase activity"/>
    <property type="evidence" value="ECO:0007669"/>
    <property type="project" value="UniProtKB-KW"/>
</dbReference>
<evidence type="ECO:0000313" key="3">
    <source>
        <dbReference type="Proteomes" id="UP000652477"/>
    </source>
</evidence>
<comment type="caution">
    <text evidence="2">The sequence shown here is derived from an EMBL/GenBank/DDBJ whole genome shotgun (WGS) entry which is preliminary data.</text>
</comment>
<evidence type="ECO:0000259" key="1">
    <source>
        <dbReference type="PROSITE" id="PS51154"/>
    </source>
</evidence>
<dbReference type="RefSeq" id="WP_186875452.1">
    <property type="nucleotide sequence ID" value="NZ_JACOPF010000001.1"/>
</dbReference>
<reference evidence="2" key="1">
    <citation type="submission" date="2020-08" db="EMBL/GenBank/DDBJ databases">
        <title>Genome public.</title>
        <authorList>
            <person name="Liu C."/>
            <person name="Sun Q."/>
        </authorList>
    </citation>
    <scope>NUCLEOTIDE SEQUENCE</scope>
    <source>
        <strain evidence="2">NSJ-55</strain>
    </source>
</reference>
<proteinExistence type="predicted"/>
<evidence type="ECO:0000313" key="2">
    <source>
        <dbReference type="EMBL" id="MBC5688867.1"/>
    </source>
</evidence>
<name>A0A923LHH6_9FIRM</name>